<dbReference type="InterPro" id="IPR001789">
    <property type="entry name" value="Sig_transdc_resp-reg_receiver"/>
</dbReference>
<dbReference type="Proteomes" id="UP000886803">
    <property type="component" value="Unassembled WGS sequence"/>
</dbReference>
<dbReference type="Gene3D" id="3.40.50.2300">
    <property type="match status" value="1"/>
</dbReference>
<protein>
    <recommendedName>
        <fullName evidence="1">Stage 0 sporulation protein A homolog</fullName>
    </recommendedName>
</protein>
<dbReference type="PROSITE" id="PS50110">
    <property type="entry name" value="RESPONSE_REGULATORY"/>
    <property type="match status" value="1"/>
</dbReference>
<reference evidence="5" key="2">
    <citation type="submission" date="2021-04" db="EMBL/GenBank/DDBJ databases">
        <authorList>
            <person name="Gilroy R."/>
        </authorList>
    </citation>
    <scope>NUCLEOTIDE SEQUENCE</scope>
    <source>
        <strain evidence="5">ChiBcec8-13705</strain>
    </source>
</reference>
<dbReference type="InterPro" id="IPR011006">
    <property type="entry name" value="CheY-like_superfamily"/>
</dbReference>
<gene>
    <name evidence="5" type="ORF">H9945_09275</name>
</gene>
<dbReference type="SMART" id="SM00448">
    <property type="entry name" value="REC"/>
    <property type="match status" value="1"/>
</dbReference>
<dbReference type="SUPFAM" id="SSF52172">
    <property type="entry name" value="CheY-like"/>
    <property type="match status" value="1"/>
</dbReference>
<evidence type="ECO:0000256" key="2">
    <source>
        <dbReference type="ARBA" id="ARBA00024867"/>
    </source>
</evidence>
<evidence type="ECO:0000259" key="4">
    <source>
        <dbReference type="PROSITE" id="PS50110"/>
    </source>
</evidence>
<feature type="modified residue" description="4-aspartylphosphate" evidence="3">
    <location>
        <position position="65"/>
    </location>
</feature>
<accession>A0A9D2M8J6</accession>
<name>A0A9D2M8J6_9FIRM</name>
<evidence type="ECO:0000256" key="3">
    <source>
        <dbReference type="PROSITE-ProRule" id="PRU00169"/>
    </source>
</evidence>
<evidence type="ECO:0000256" key="1">
    <source>
        <dbReference type="ARBA" id="ARBA00018672"/>
    </source>
</evidence>
<organism evidence="5 6">
    <name type="scientific">Candidatus Gemmiger avicola</name>
    <dbReference type="NCBI Taxonomy" id="2838605"/>
    <lineage>
        <taxon>Bacteria</taxon>
        <taxon>Bacillati</taxon>
        <taxon>Bacillota</taxon>
        <taxon>Clostridia</taxon>
        <taxon>Eubacteriales</taxon>
        <taxon>Gemmiger</taxon>
    </lineage>
</organism>
<reference evidence="5" key="1">
    <citation type="journal article" date="2021" name="PeerJ">
        <title>Extensive microbial diversity within the chicken gut microbiome revealed by metagenomics and culture.</title>
        <authorList>
            <person name="Gilroy R."/>
            <person name="Ravi A."/>
            <person name="Getino M."/>
            <person name="Pursley I."/>
            <person name="Horton D.L."/>
            <person name="Alikhan N.F."/>
            <person name="Baker D."/>
            <person name="Gharbi K."/>
            <person name="Hall N."/>
            <person name="Watson M."/>
            <person name="Adriaenssens E.M."/>
            <person name="Foster-Nyarko E."/>
            <person name="Jarju S."/>
            <person name="Secka A."/>
            <person name="Antonio M."/>
            <person name="Oren A."/>
            <person name="Chaudhuri R.R."/>
            <person name="La Ragione R."/>
            <person name="Hildebrand F."/>
            <person name="Pallen M.J."/>
        </authorList>
    </citation>
    <scope>NUCLEOTIDE SEQUENCE</scope>
    <source>
        <strain evidence="5">ChiBcec8-13705</strain>
    </source>
</reference>
<comment type="function">
    <text evidence="2">May play the central regulatory role in sporulation. It may be an element of the effector pathway responsible for the activation of sporulation genes in response to nutritional stress. Spo0A may act in concert with spo0H (a sigma factor) to control the expression of some genes that are critical to the sporulation process.</text>
</comment>
<dbReference type="EMBL" id="DWYG01000155">
    <property type="protein sequence ID" value="HJB42676.1"/>
    <property type="molecule type" value="Genomic_DNA"/>
</dbReference>
<proteinExistence type="predicted"/>
<comment type="caution">
    <text evidence="5">The sequence shown here is derived from an EMBL/GenBank/DDBJ whole genome shotgun (WGS) entry which is preliminary data.</text>
</comment>
<evidence type="ECO:0000313" key="5">
    <source>
        <dbReference type="EMBL" id="HJB42676.1"/>
    </source>
</evidence>
<keyword evidence="3" id="KW-0597">Phosphoprotein</keyword>
<dbReference type="GO" id="GO:0000160">
    <property type="term" value="P:phosphorelay signal transduction system"/>
    <property type="evidence" value="ECO:0007669"/>
    <property type="project" value="InterPro"/>
</dbReference>
<evidence type="ECO:0000313" key="6">
    <source>
        <dbReference type="Proteomes" id="UP000886803"/>
    </source>
</evidence>
<sequence length="251" mass="28232">MDAMNVQKLHRVTVLYADSDSELCHAVQLYADGRQEIEDCAIAPDGWKVLQLLEEGFRPQVIVLDSLVSGPTLSHILTQICLLGEQRPYVILTGVPGTQAILQRFLTMGANYIIFKPYTLDDLFAEIYHFCVDDLQWDIYRAKARFLQLLRQMQYNCRLSGLVYLERCVLQLALGRQDYTAKELYHQAVEGEHIPLGAVSSAIERVNKSLRASGPEGYAALCRAVGKPEGGHLTNLELIRSLAAEVRRALR</sequence>
<dbReference type="AlphaFoldDB" id="A0A9D2M8J6"/>
<feature type="domain" description="Response regulatory" evidence="4">
    <location>
        <begin position="13"/>
        <end position="131"/>
    </location>
</feature>